<protein>
    <recommendedName>
        <fullName evidence="3">NADP oxidoreductase coenzyme F420-dependent</fullName>
    </recommendedName>
</protein>
<evidence type="ECO:0000313" key="2">
    <source>
        <dbReference type="Proteomes" id="UP000325785"/>
    </source>
</evidence>
<dbReference type="RefSeq" id="WP_057819647.1">
    <property type="nucleotide sequence ID" value="NZ_CP031598.1"/>
</dbReference>
<evidence type="ECO:0000313" key="1">
    <source>
        <dbReference type="EMBL" id="QEW25171.1"/>
    </source>
</evidence>
<dbReference type="Proteomes" id="UP000325785">
    <property type="component" value="Chromosome"/>
</dbReference>
<dbReference type="EMBL" id="CP031598">
    <property type="protein sequence ID" value="QEW25171.1"/>
    <property type="molecule type" value="Genomic_DNA"/>
</dbReference>
<accession>A0A5P3A7Q4</accession>
<name>A0A5P3A7Q4_9RHOB</name>
<organism evidence="1 2">
    <name type="scientific">Roseovarius indicus</name>
    <dbReference type="NCBI Taxonomy" id="540747"/>
    <lineage>
        <taxon>Bacteria</taxon>
        <taxon>Pseudomonadati</taxon>
        <taxon>Pseudomonadota</taxon>
        <taxon>Alphaproteobacteria</taxon>
        <taxon>Rhodobacterales</taxon>
        <taxon>Roseobacteraceae</taxon>
        <taxon>Roseovarius</taxon>
    </lineage>
</organism>
<dbReference type="OrthoDB" id="5524287at2"/>
<dbReference type="SUPFAM" id="SSF51735">
    <property type="entry name" value="NAD(P)-binding Rossmann-fold domains"/>
    <property type="match status" value="1"/>
</dbReference>
<dbReference type="InterPro" id="IPR036291">
    <property type="entry name" value="NAD(P)-bd_dom_sf"/>
</dbReference>
<dbReference type="AlphaFoldDB" id="A0A5P3A7Q4"/>
<dbReference type="Gene3D" id="3.40.50.720">
    <property type="entry name" value="NAD(P)-binding Rossmann-like Domain"/>
    <property type="match status" value="1"/>
</dbReference>
<dbReference type="KEGG" id="rid:RIdsm_00956"/>
<sequence>MARLAPRARAVKAFNTLPFETMFAPVPSGFRRVLFVAGDDPDAVSTVSDLIGQIGFHPVAAGPLAAAGLLMEVGGAFSRLDLYEVEMA</sequence>
<proteinExistence type="predicted"/>
<gene>
    <name evidence="1" type="ORF">RIdsm_00956</name>
</gene>
<reference evidence="1 2" key="1">
    <citation type="submission" date="2018-08" db="EMBL/GenBank/DDBJ databases">
        <title>Genetic Globetrotter - A new plasmid hitch-hiking vast phylogenetic and geographic distances.</title>
        <authorList>
            <person name="Vollmers J."/>
            <person name="Petersen J."/>
        </authorList>
    </citation>
    <scope>NUCLEOTIDE SEQUENCE [LARGE SCALE GENOMIC DNA]</scope>
    <source>
        <strain evidence="1 2">DSM 26383</strain>
    </source>
</reference>
<evidence type="ECO:0008006" key="3">
    <source>
        <dbReference type="Google" id="ProtNLM"/>
    </source>
</evidence>